<organism evidence="1 2">
    <name type="scientific">Lithospermum erythrorhizon</name>
    <name type="common">Purple gromwell</name>
    <name type="synonym">Lithospermum officinale var. erythrorhizon</name>
    <dbReference type="NCBI Taxonomy" id="34254"/>
    <lineage>
        <taxon>Eukaryota</taxon>
        <taxon>Viridiplantae</taxon>
        <taxon>Streptophyta</taxon>
        <taxon>Embryophyta</taxon>
        <taxon>Tracheophyta</taxon>
        <taxon>Spermatophyta</taxon>
        <taxon>Magnoliopsida</taxon>
        <taxon>eudicotyledons</taxon>
        <taxon>Gunneridae</taxon>
        <taxon>Pentapetalae</taxon>
        <taxon>asterids</taxon>
        <taxon>lamiids</taxon>
        <taxon>Boraginales</taxon>
        <taxon>Boraginaceae</taxon>
        <taxon>Boraginoideae</taxon>
        <taxon>Lithospermeae</taxon>
        <taxon>Lithospermum</taxon>
    </lineage>
</organism>
<protein>
    <submittedName>
        <fullName evidence="1">Uncharacterized protein</fullName>
    </submittedName>
</protein>
<comment type="caution">
    <text evidence="1">The sequence shown here is derived from an EMBL/GenBank/DDBJ whole genome shotgun (WGS) entry which is preliminary data.</text>
</comment>
<evidence type="ECO:0000313" key="2">
    <source>
        <dbReference type="Proteomes" id="UP001454036"/>
    </source>
</evidence>
<accession>A0AAV3P1G8</accession>
<sequence>MSSELIMFDNSFFSDPFFALNDSSIDFHHDNLQSIPNILVQDCELTQVDDSCSFDQISSIILSSSPPRDQLENLSLYQTSSLFQNGCPSLDDSGCCELSPLEMKTEESHVSFDTTCYGYNSLIVPDLGLGTTDNAAKFMQRSYSSNSFDNKPNCLFQPCFDSLMESNNFQNQVVSSPENDHFSTNQMRRVWSTGDLYVSSSLY</sequence>
<reference evidence="1 2" key="1">
    <citation type="submission" date="2024-01" db="EMBL/GenBank/DDBJ databases">
        <title>The complete chloroplast genome sequence of Lithospermum erythrorhizon: insights into the phylogenetic relationship among Boraginaceae species and the maternal lineages of purple gromwells.</title>
        <authorList>
            <person name="Okada T."/>
            <person name="Watanabe K."/>
        </authorList>
    </citation>
    <scope>NUCLEOTIDE SEQUENCE [LARGE SCALE GENOMIC DNA]</scope>
</reference>
<dbReference type="AlphaFoldDB" id="A0AAV3P1G8"/>
<gene>
    <name evidence="1" type="ORF">LIER_42849</name>
</gene>
<proteinExistence type="predicted"/>
<keyword evidence="2" id="KW-1185">Reference proteome</keyword>
<name>A0AAV3P1G8_LITER</name>
<evidence type="ECO:0000313" key="1">
    <source>
        <dbReference type="EMBL" id="GAA0145201.1"/>
    </source>
</evidence>
<dbReference type="Proteomes" id="UP001454036">
    <property type="component" value="Unassembled WGS sequence"/>
</dbReference>
<dbReference type="EMBL" id="BAABME010031301">
    <property type="protein sequence ID" value="GAA0145201.1"/>
    <property type="molecule type" value="Genomic_DNA"/>
</dbReference>